<dbReference type="InterPro" id="IPR036291">
    <property type="entry name" value="NAD(P)-bd_dom_sf"/>
</dbReference>
<dbReference type="SUPFAM" id="SSF50129">
    <property type="entry name" value="GroES-like"/>
    <property type="match status" value="1"/>
</dbReference>
<dbReference type="AlphaFoldDB" id="A0A9P4IQY4"/>
<proteinExistence type="inferred from homology"/>
<keyword evidence="5" id="KW-0560">Oxidoreductase</keyword>
<reference evidence="8" key="1">
    <citation type="journal article" date="2020" name="Stud. Mycol.">
        <title>101 Dothideomycetes genomes: a test case for predicting lifestyles and emergence of pathogens.</title>
        <authorList>
            <person name="Haridas S."/>
            <person name="Albert R."/>
            <person name="Binder M."/>
            <person name="Bloem J."/>
            <person name="Labutti K."/>
            <person name="Salamov A."/>
            <person name="Andreopoulos B."/>
            <person name="Baker S."/>
            <person name="Barry K."/>
            <person name="Bills G."/>
            <person name="Bluhm B."/>
            <person name="Cannon C."/>
            <person name="Castanera R."/>
            <person name="Culley D."/>
            <person name="Daum C."/>
            <person name="Ezra D."/>
            <person name="Gonzalez J."/>
            <person name="Henrissat B."/>
            <person name="Kuo A."/>
            <person name="Liang C."/>
            <person name="Lipzen A."/>
            <person name="Lutzoni F."/>
            <person name="Magnuson J."/>
            <person name="Mondo S."/>
            <person name="Nolan M."/>
            <person name="Ohm R."/>
            <person name="Pangilinan J."/>
            <person name="Park H.-J."/>
            <person name="Ramirez L."/>
            <person name="Alfaro M."/>
            <person name="Sun H."/>
            <person name="Tritt A."/>
            <person name="Yoshinaga Y."/>
            <person name="Zwiers L.-H."/>
            <person name="Turgeon B."/>
            <person name="Goodwin S."/>
            <person name="Spatafora J."/>
            <person name="Crous P."/>
            <person name="Grigoriev I."/>
        </authorList>
    </citation>
    <scope>NUCLEOTIDE SEQUENCE</scope>
    <source>
        <strain evidence="8">CBS 133067</strain>
    </source>
</reference>
<keyword evidence="6" id="KW-0520">NAD</keyword>
<dbReference type="InterPro" id="IPR013154">
    <property type="entry name" value="ADH-like_N"/>
</dbReference>
<dbReference type="InterPro" id="IPR011032">
    <property type="entry name" value="GroES-like_sf"/>
</dbReference>
<keyword evidence="4" id="KW-0862">Zinc</keyword>
<protein>
    <submittedName>
        <fullName evidence="8">GroES-like protein</fullName>
    </submittedName>
</protein>
<dbReference type="PANTHER" id="PTHR42940">
    <property type="entry name" value="ALCOHOL DEHYDROGENASE 1-RELATED"/>
    <property type="match status" value="1"/>
</dbReference>
<comment type="cofactor">
    <cofactor evidence="1">
        <name>Zn(2+)</name>
        <dbReference type="ChEBI" id="CHEBI:29105"/>
    </cofactor>
</comment>
<dbReference type="Gene3D" id="3.40.50.720">
    <property type="entry name" value="NAD(P)-binding Rossmann-like Domain"/>
    <property type="match status" value="1"/>
</dbReference>
<feature type="domain" description="Enoyl reductase (ER)" evidence="7">
    <location>
        <begin position="18"/>
        <end position="351"/>
    </location>
</feature>
<evidence type="ECO:0000313" key="8">
    <source>
        <dbReference type="EMBL" id="KAF2103740.1"/>
    </source>
</evidence>
<dbReference type="SMART" id="SM00829">
    <property type="entry name" value="PKS_ER"/>
    <property type="match status" value="1"/>
</dbReference>
<evidence type="ECO:0000256" key="4">
    <source>
        <dbReference type="ARBA" id="ARBA00022833"/>
    </source>
</evidence>
<dbReference type="GO" id="GO:0046872">
    <property type="term" value="F:metal ion binding"/>
    <property type="evidence" value="ECO:0007669"/>
    <property type="project" value="UniProtKB-KW"/>
</dbReference>
<evidence type="ECO:0000259" key="7">
    <source>
        <dbReference type="SMART" id="SM00829"/>
    </source>
</evidence>
<dbReference type="PANTHER" id="PTHR42940:SF8">
    <property type="entry name" value="VACUOLAR PROTEIN SORTING-ASSOCIATED PROTEIN 11"/>
    <property type="match status" value="1"/>
</dbReference>
<evidence type="ECO:0000256" key="2">
    <source>
        <dbReference type="ARBA" id="ARBA00008072"/>
    </source>
</evidence>
<evidence type="ECO:0000256" key="3">
    <source>
        <dbReference type="ARBA" id="ARBA00022723"/>
    </source>
</evidence>
<name>A0A9P4IQY4_9PEZI</name>
<dbReference type="SUPFAM" id="SSF51735">
    <property type="entry name" value="NAD(P)-binding Rossmann-fold domains"/>
    <property type="match status" value="1"/>
</dbReference>
<keyword evidence="9" id="KW-1185">Reference proteome</keyword>
<evidence type="ECO:0000256" key="1">
    <source>
        <dbReference type="ARBA" id="ARBA00001947"/>
    </source>
</evidence>
<evidence type="ECO:0000313" key="9">
    <source>
        <dbReference type="Proteomes" id="UP000799772"/>
    </source>
</evidence>
<sequence length="368" mass="39268">MAPEIPKRMKAIQLVEIKRPYEIREVDVPTNLDPPDLLVKVAVASYCHTDAMVEQGIFGASPPQTAAHEGSGTVVAIGSDAAKHFQIGDRVMCGLPLHPCGACNDCLGPENQRQYCMNLEIGHIGLNTNGCFAEYVKCDSRFTTKLPNEVSFMSAAPLACAGRTAWRAVLKTGLKAGEWVCFIGSGGGLGHLGIQFAKALGLKVIGVDARNEGLELSKKHGADVVADARKGKANVVKEVHAMTTGKGADATICLSDHKDASGIACAVTKMHGTMVQIAQPDIVEIPFRELIFRDIRIIGSVISGREETKSMLGTIAKHGVTVTTVPFQGLDKIDELSKLVHSGKLSGKAIIVVDPEQIEHEKKIGAKF</sequence>
<dbReference type="OrthoDB" id="256333at2759"/>
<dbReference type="FunFam" id="3.40.50.720:FF:000039">
    <property type="entry name" value="Alcohol dehydrogenase AdhP"/>
    <property type="match status" value="1"/>
</dbReference>
<comment type="caution">
    <text evidence="8">The sequence shown here is derived from an EMBL/GenBank/DDBJ whole genome shotgun (WGS) entry which is preliminary data.</text>
</comment>
<dbReference type="GO" id="GO:0004022">
    <property type="term" value="F:alcohol dehydrogenase (NAD+) activity"/>
    <property type="evidence" value="ECO:0007669"/>
    <property type="project" value="TreeGrafter"/>
</dbReference>
<gene>
    <name evidence="8" type="ORF">NA57DRAFT_50608</name>
</gene>
<dbReference type="Gene3D" id="3.90.180.10">
    <property type="entry name" value="Medium-chain alcohol dehydrogenases, catalytic domain"/>
    <property type="match status" value="1"/>
</dbReference>
<dbReference type="InterPro" id="IPR020843">
    <property type="entry name" value="ER"/>
</dbReference>
<dbReference type="Pfam" id="PF00107">
    <property type="entry name" value="ADH_zinc_N"/>
    <property type="match status" value="1"/>
</dbReference>
<dbReference type="Pfam" id="PF08240">
    <property type="entry name" value="ADH_N"/>
    <property type="match status" value="1"/>
</dbReference>
<comment type="similarity">
    <text evidence="2">Belongs to the zinc-containing alcohol dehydrogenase family.</text>
</comment>
<dbReference type="InterPro" id="IPR013149">
    <property type="entry name" value="ADH-like_C"/>
</dbReference>
<accession>A0A9P4IQY4</accession>
<dbReference type="GO" id="GO:0005737">
    <property type="term" value="C:cytoplasm"/>
    <property type="evidence" value="ECO:0007669"/>
    <property type="project" value="TreeGrafter"/>
</dbReference>
<keyword evidence="3" id="KW-0479">Metal-binding</keyword>
<dbReference type="Proteomes" id="UP000799772">
    <property type="component" value="Unassembled WGS sequence"/>
</dbReference>
<evidence type="ECO:0000256" key="5">
    <source>
        <dbReference type="ARBA" id="ARBA00023002"/>
    </source>
</evidence>
<organism evidence="8 9">
    <name type="scientific">Rhizodiscina lignyota</name>
    <dbReference type="NCBI Taxonomy" id="1504668"/>
    <lineage>
        <taxon>Eukaryota</taxon>
        <taxon>Fungi</taxon>
        <taxon>Dikarya</taxon>
        <taxon>Ascomycota</taxon>
        <taxon>Pezizomycotina</taxon>
        <taxon>Dothideomycetes</taxon>
        <taxon>Pleosporomycetidae</taxon>
        <taxon>Aulographales</taxon>
        <taxon>Rhizodiscinaceae</taxon>
        <taxon>Rhizodiscina</taxon>
    </lineage>
</organism>
<dbReference type="EMBL" id="ML978121">
    <property type="protein sequence ID" value="KAF2103740.1"/>
    <property type="molecule type" value="Genomic_DNA"/>
</dbReference>
<evidence type="ECO:0000256" key="6">
    <source>
        <dbReference type="ARBA" id="ARBA00023027"/>
    </source>
</evidence>